<gene>
    <name evidence="1" type="ORF">Nepgr_015301</name>
</gene>
<protein>
    <submittedName>
        <fullName evidence="1">Uncharacterized protein</fullName>
    </submittedName>
</protein>
<evidence type="ECO:0000313" key="1">
    <source>
        <dbReference type="EMBL" id="GMH13460.1"/>
    </source>
</evidence>
<keyword evidence="2" id="KW-1185">Reference proteome</keyword>
<accession>A0AAD3SKS4</accession>
<dbReference type="EMBL" id="BSYO01000013">
    <property type="protein sequence ID" value="GMH13460.1"/>
    <property type="molecule type" value="Genomic_DNA"/>
</dbReference>
<evidence type="ECO:0000313" key="2">
    <source>
        <dbReference type="Proteomes" id="UP001279734"/>
    </source>
</evidence>
<reference evidence="1" key="1">
    <citation type="submission" date="2023-05" db="EMBL/GenBank/DDBJ databases">
        <title>Nepenthes gracilis genome sequencing.</title>
        <authorList>
            <person name="Fukushima K."/>
        </authorList>
    </citation>
    <scope>NUCLEOTIDE SEQUENCE</scope>
    <source>
        <strain evidence="1">SING2019-196</strain>
    </source>
</reference>
<dbReference type="AlphaFoldDB" id="A0AAD3SKS4"/>
<dbReference type="Proteomes" id="UP001279734">
    <property type="component" value="Unassembled WGS sequence"/>
</dbReference>
<name>A0AAD3SKS4_NEPGR</name>
<proteinExistence type="predicted"/>
<sequence>MRATKEPLYGLDNDPVPIQDVIQLEVMLGTYPKTASKVLTFLVMDLPSVYNAIFRRPYLTAFNVVTSIPYQKIKFLTPFGIGEVIGDQAVGWTRYLSQVIQSLFKT</sequence>
<comment type="caution">
    <text evidence="1">The sequence shown here is derived from an EMBL/GenBank/DDBJ whole genome shotgun (WGS) entry which is preliminary data.</text>
</comment>
<organism evidence="1 2">
    <name type="scientific">Nepenthes gracilis</name>
    <name type="common">Slender pitcher plant</name>
    <dbReference type="NCBI Taxonomy" id="150966"/>
    <lineage>
        <taxon>Eukaryota</taxon>
        <taxon>Viridiplantae</taxon>
        <taxon>Streptophyta</taxon>
        <taxon>Embryophyta</taxon>
        <taxon>Tracheophyta</taxon>
        <taxon>Spermatophyta</taxon>
        <taxon>Magnoliopsida</taxon>
        <taxon>eudicotyledons</taxon>
        <taxon>Gunneridae</taxon>
        <taxon>Pentapetalae</taxon>
        <taxon>Caryophyllales</taxon>
        <taxon>Nepenthaceae</taxon>
        <taxon>Nepenthes</taxon>
    </lineage>
</organism>